<evidence type="ECO:0000313" key="3">
    <source>
        <dbReference type="EMBL" id="MDQ0158605.1"/>
    </source>
</evidence>
<keyword evidence="4" id="KW-1185">Reference proteome</keyword>
<dbReference type="PROSITE" id="PS50943">
    <property type="entry name" value="HTH_CROC1"/>
    <property type="match status" value="1"/>
</dbReference>
<dbReference type="InterPro" id="IPR009057">
    <property type="entry name" value="Homeodomain-like_sf"/>
</dbReference>
<evidence type="ECO:0000259" key="2">
    <source>
        <dbReference type="PROSITE" id="PS50943"/>
    </source>
</evidence>
<dbReference type="SUPFAM" id="SSF46689">
    <property type="entry name" value="Homeodomain-like"/>
    <property type="match status" value="1"/>
</dbReference>
<organism evidence="3 4">
    <name type="scientific">Alkalibacillus salilacus</name>
    <dbReference type="NCBI Taxonomy" id="284582"/>
    <lineage>
        <taxon>Bacteria</taxon>
        <taxon>Bacillati</taxon>
        <taxon>Bacillota</taxon>
        <taxon>Bacilli</taxon>
        <taxon>Bacillales</taxon>
        <taxon>Bacillaceae</taxon>
        <taxon>Alkalibacillus</taxon>
    </lineage>
</organism>
<gene>
    <name evidence="3" type="ORF">J2S77_000561</name>
</gene>
<evidence type="ECO:0000313" key="4">
    <source>
        <dbReference type="Proteomes" id="UP001224359"/>
    </source>
</evidence>
<dbReference type="InterPro" id="IPR004042">
    <property type="entry name" value="Intein_endonuc_central"/>
</dbReference>
<name>A0ABT9VCA5_9BACI</name>
<accession>A0ABT9VCA5</accession>
<proteinExistence type="predicted"/>
<sequence length="341" mass="39668">MQQWAISSEASSEMKMNVQRLLKLPKAQKYEYNKSNHVKEGDLMCAKEEVNHNVRRRPYGARDKEEIIKKVIQMHDKGVSQVEISKKLGVSRGTISRWNKEKAFINTRPPGLAGKLASKKYDYNENFFENIDHPNKAYLLGFILGDGTIVINRSSKKVVLTLAEQDKSLLYEIATCLNLNRNVKFRNKRNDREQNKLSLTIFSTKMANDLINLGVTPNKTGKEQWIDLNNPELQWHFLRGLFDADGHIRVYERIYNRKNGPKKYTKARFGITSNKPLLMDVLKFLKSYGIGQHVNGLYKKQGCYDLHLSSLTDLLKIYNYLYHESQLKLQRKYEKFSSLKI</sequence>
<dbReference type="PROSITE" id="PS50819">
    <property type="entry name" value="INTEIN_ENDONUCLEASE"/>
    <property type="match status" value="1"/>
</dbReference>
<dbReference type="RefSeq" id="WP_306974438.1">
    <property type="nucleotide sequence ID" value="NZ_JAUSTQ010000002.1"/>
</dbReference>
<dbReference type="Proteomes" id="UP001224359">
    <property type="component" value="Unassembled WGS sequence"/>
</dbReference>
<reference evidence="3 4" key="1">
    <citation type="submission" date="2023-07" db="EMBL/GenBank/DDBJ databases">
        <title>Genomic Encyclopedia of Type Strains, Phase IV (KMG-IV): sequencing the most valuable type-strain genomes for metagenomic binning, comparative biology and taxonomic classification.</title>
        <authorList>
            <person name="Goeker M."/>
        </authorList>
    </citation>
    <scope>NUCLEOTIDE SEQUENCE [LARGE SCALE GENOMIC DNA]</scope>
    <source>
        <strain evidence="3 4">DSM 16460</strain>
    </source>
</reference>
<dbReference type="EMBL" id="JAUSTQ010000002">
    <property type="protein sequence ID" value="MDQ0158605.1"/>
    <property type="molecule type" value="Genomic_DNA"/>
</dbReference>
<comment type="caution">
    <text evidence="3">The sequence shown here is derived from an EMBL/GenBank/DDBJ whole genome shotgun (WGS) entry which is preliminary data.</text>
</comment>
<dbReference type="InterPro" id="IPR001387">
    <property type="entry name" value="Cro/C1-type_HTH"/>
</dbReference>
<protein>
    <submittedName>
        <fullName evidence="3">Transcriptional regulator with XRE-family HTH domain</fullName>
    </submittedName>
</protein>
<evidence type="ECO:0000259" key="1">
    <source>
        <dbReference type="PROSITE" id="PS50819"/>
    </source>
</evidence>
<dbReference type="InterPro" id="IPR027434">
    <property type="entry name" value="Homing_endonucl"/>
</dbReference>
<dbReference type="Pfam" id="PF14528">
    <property type="entry name" value="LAGLIDADG_3"/>
    <property type="match status" value="2"/>
</dbReference>
<feature type="domain" description="HTH cro/C1-type" evidence="2">
    <location>
        <begin position="77"/>
        <end position="98"/>
    </location>
</feature>
<dbReference type="Gene3D" id="1.10.10.60">
    <property type="entry name" value="Homeodomain-like"/>
    <property type="match status" value="1"/>
</dbReference>
<dbReference type="InterPro" id="IPR004860">
    <property type="entry name" value="LAGLIDADG_dom"/>
</dbReference>
<dbReference type="Pfam" id="PF13384">
    <property type="entry name" value="HTH_23"/>
    <property type="match status" value="1"/>
</dbReference>
<feature type="domain" description="DOD-type homing endonuclease" evidence="1">
    <location>
        <begin position="139"/>
        <end position="290"/>
    </location>
</feature>
<dbReference type="SUPFAM" id="SSF55608">
    <property type="entry name" value="Homing endonucleases"/>
    <property type="match status" value="2"/>
</dbReference>
<dbReference type="InterPro" id="IPR006142">
    <property type="entry name" value="INTEIN"/>
</dbReference>
<dbReference type="PRINTS" id="PR00379">
    <property type="entry name" value="INTEIN"/>
</dbReference>
<dbReference type="Gene3D" id="3.10.28.10">
    <property type="entry name" value="Homing endonucleases"/>
    <property type="match status" value="2"/>
</dbReference>